<evidence type="ECO:0000313" key="1">
    <source>
        <dbReference type="EMBL" id="KAI1717433.1"/>
    </source>
</evidence>
<organism evidence="1 2">
    <name type="scientific">Ditylenchus destructor</name>
    <dbReference type="NCBI Taxonomy" id="166010"/>
    <lineage>
        <taxon>Eukaryota</taxon>
        <taxon>Metazoa</taxon>
        <taxon>Ecdysozoa</taxon>
        <taxon>Nematoda</taxon>
        <taxon>Chromadorea</taxon>
        <taxon>Rhabditida</taxon>
        <taxon>Tylenchina</taxon>
        <taxon>Tylenchomorpha</taxon>
        <taxon>Sphaerularioidea</taxon>
        <taxon>Anguinidae</taxon>
        <taxon>Anguininae</taxon>
        <taxon>Ditylenchus</taxon>
    </lineage>
</organism>
<gene>
    <name evidence="1" type="ORF">DdX_07181</name>
</gene>
<comment type="caution">
    <text evidence="1">The sequence shown here is derived from an EMBL/GenBank/DDBJ whole genome shotgun (WGS) entry which is preliminary data.</text>
</comment>
<dbReference type="AlphaFoldDB" id="A0AAD4R5K3"/>
<dbReference type="Proteomes" id="UP001201812">
    <property type="component" value="Unassembled WGS sequence"/>
</dbReference>
<sequence length="94" mass="10392">MSERSIIEKEFRRALVEPHLPERNLSTSNLIKYAVDVFGLSQNPLLHPSAASRCVLRDGMFGALGDQHFAYDSGIHSGHHSRSVHHMSVLASVA</sequence>
<name>A0AAD4R5K3_9BILA</name>
<keyword evidence="2" id="KW-1185">Reference proteome</keyword>
<accession>A0AAD4R5K3</accession>
<reference evidence="1" key="1">
    <citation type="submission" date="2022-01" db="EMBL/GenBank/DDBJ databases">
        <title>Genome Sequence Resource for Two Populations of Ditylenchus destructor, the Migratory Endoparasitic Phytonematode.</title>
        <authorList>
            <person name="Zhang H."/>
            <person name="Lin R."/>
            <person name="Xie B."/>
        </authorList>
    </citation>
    <scope>NUCLEOTIDE SEQUENCE</scope>
    <source>
        <strain evidence="1">BazhouSP</strain>
    </source>
</reference>
<dbReference type="EMBL" id="JAKKPZ010000009">
    <property type="protein sequence ID" value="KAI1717433.1"/>
    <property type="molecule type" value="Genomic_DNA"/>
</dbReference>
<evidence type="ECO:0000313" key="2">
    <source>
        <dbReference type="Proteomes" id="UP001201812"/>
    </source>
</evidence>
<proteinExistence type="predicted"/>
<protein>
    <submittedName>
        <fullName evidence="1">Uncharacterized protein</fullName>
    </submittedName>
</protein>